<evidence type="ECO:0000256" key="8">
    <source>
        <dbReference type="ARBA" id="ARBA00023128"/>
    </source>
</evidence>
<dbReference type="PANTHER" id="PTHR13094">
    <property type="entry name" value="NADH-UBIQUINONE OXIDOREDUCTASE PDSW SUBUNIT"/>
    <property type="match status" value="1"/>
</dbReference>
<keyword evidence="7" id="KW-0249">Electron transport</keyword>
<evidence type="ECO:0000256" key="9">
    <source>
        <dbReference type="ARBA" id="ARBA00023136"/>
    </source>
</evidence>
<evidence type="ECO:0000256" key="5">
    <source>
        <dbReference type="ARBA" id="ARBA00022660"/>
    </source>
</evidence>
<keyword evidence="4" id="KW-0813">Transport</keyword>
<proteinExistence type="inferred from homology"/>
<keyword evidence="8" id="KW-0496">Mitochondrion</keyword>
<dbReference type="PANTHER" id="PTHR13094:SF1">
    <property type="entry name" value="NADH DEHYDROGENASE [UBIQUINONE] 1 BETA SUBCOMPLEX SUBUNIT 10"/>
    <property type="match status" value="1"/>
</dbReference>
<protein>
    <recommendedName>
        <fullName evidence="3">NADH dehydrogenase [ubiquinone] 1 beta subcomplex subunit 10</fullName>
    </recommendedName>
</protein>
<evidence type="ECO:0000256" key="7">
    <source>
        <dbReference type="ARBA" id="ARBA00022982"/>
    </source>
</evidence>
<dbReference type="AlphaFoldDB" id="A0A914LPE6"/>
<evidence type="ECO:0000256" key="2">
    <source>
        <dbReference type="ARBA" id="ARBA00008317"/>
    </source>
</evidence>
<evidence type="ECO:0000256" key="1">
    <source>
        <dbReference type="ARBA" id="ARBA00004443"/>
    </source>
</evidence>
<evidence type="ECO:0000313" key="11">
    <source>
        <dbReference type="WBParaSite" id="Minc3s00670g15897"/>
    </source>
</evidence>
<dbReference type="InterPro" id="IPR019377">
    <property type="entry name" value="NADH_UbQ_OxRdtase_su10"/>
</dbReference>
<name>A0A914LPE6_MELIC</name>
<dbReference type="GO" id="GO:0045271">
    <property type="term" value="C:respiratory chain complex I"/>
    <property type="evidence" value="ECO:0007669"/>
    <property type="project" value="UniProtKB-ARBA"/>
</dbReference>
<keyword evidence="6" id="KW-0999">Mitochondrion inner membrane</keyword>
<dbReference type="Proteomes" id="UP000887563">
    <property type="component" value="Unplaced"/>
</dbReference>
<evidence type="ECO:0000256" key="6">
    <source>
        <dbReference type="ARBA" id="ARBA00022792"/>
    </source>
</evidence>
<keyword evidence="5" id="KW-0679">Respiratory chain</keyword>
<keyword evidence="10" id="KW-1185">Reference proteome</keyword>
<accession>A0A914LPE6</accession>
<organism evidence="10 11">
    <name type="scientific">Meloidogyne incognita</name>
    <name type="common">Southern root-knot nematode worm</name>
    <name type="synonym">Oxyuris incognita</name>
    <dbReference type="NCBI Taxonomy" id="6306"/>
    <lineage>
        <taxon>Eukaryota</taxon>
        <taxon>Metazoa</taxon>
        <taxon>Ecdysozoa</taxon>
        <taxon>Nematoda</taxon>
        <taxon>Chromadorea</taxon>
        <taxon>Rhabditida</taxon>
        <taxon>Tylenchina</taxon>
        <taxon>Tylenchomorpha</taxon>
        <taxon>Tylenchoidea</taxon>
        <taxon>Meloidogynidae</taxon>
        <taxon>Meloidogyninae</taxon>
        <taxon>Meloidogyne</taxon>
        <taxon>Meloidogyne incognita group</taxon>
    </lineage>
</organism>
<comment type="similarity">
    <text evidence="2">Belongs to the complex I NDUFB10 subunit family.</text>
</comment>
<sequence>MTANSFTKAQYKLDDPVVPVWDDDKQLEMGFDAKTEGLTFRQRRRLQERNAWNKYWEVREKESRSQKPEYFSVVLGFFRIRFRPIVKNLFKPDDFFILLTTSPGTFWIRGRYYGHYLLSMPVTFVREKIIEPLHDRYQPVYYHRKLDRVPDIDQCGVHDRVCIFEANEQYRIDKLVDAYIVNILMYRVHDCIKFFGKVRMGMCSKYIEDYEEADLNYFIKYGEIGTSSDVVDAYMKQKHRLIWERRHPQIMAERKRLVEQHKKDMADGKFEMKFWNKFALYQKKYEYQGGNFFGHHWDNSKLPRFGDQPISKDWRYYKKLSEDVNFDKRNYPIWLNEACEKAKILEEEMKAKNVD</sequence>
<dbReference type="Pfam" id="PF10249">
    <property type="entry name" value="NDUFB10"/>
    <property type="match status" value="1"/>
</dbReference>
<dbReference type="GO" id="GO:0005743">
    <property type="term" value="C:mitochondrial inner membrane"/>
    <property type="evidence" value="ECO:0007669"/>
    <property type="project" value="UniProtKB-SubCell"/>
</dbReference>
<dbReference type="WBParaSite" id="Minc3s00670g15897">
    <property type="protein sequence ID" value="Minc3s00670g15897"/>
    <property type="gene ID" value="Minc3s00670g15897"/>
</dbReference>
<dbReference type="InterPro" id="IPR039993">
    <property type="entry name" value="NDUFB10"/>
</dbReference>
<keyword evidence="9" id="KW-0472">Membrane</keyword>
<evidence type="ECO:0000313" key="10">
    <source>
        <dbReference type="Proteomes" id="UP000887563"/>
    </source>
</evidence>
<evidence type="ECO:0000256" key="4">
    <source>
        <dbReference type="ARBA" id="ARBA00022448"/>
    </source>
</evidence>
<reference evidence="11" key="1">
    <citation type="submission" date="2022-11" db="UniProtKB">
        <authorList>
            <consortium name="WormBaseParasite"/>
        </authorList>
    </citation>
    <scope>IDENTIFICATION</scope>
</reference>
<evidence type="ECO:0000256" key="3">
    <source>
        <dbReference type="ARBA" id="ARBA00014109"/>
    </source>
</evidence>
<comment type="subcellular location">
    <subcellularLocation>
        <location evidence="1">Mitochondrion inner membrane</location>
        <topology evidence="1">Peripheral membrane protein</topology>
        <orientation evidence="1">Matrix side</orientation>
    </subcellularLocation>
</comment>